<dbReference type="PANTHER" id="PTHR11010">
    <property type="entry name" value="PROTEASE S28 PRO-X CARBOXYPEPTIDASE-RELATED"/>
    <property type="match status" value="1"/>
</dbReference>
<keyword evidence="4" id="KW-0378">Hydrolase</keyword>
<dbReference type="GO" id="GO:0008239">
    <property type="term" value="F:dipeptidyl-peptidase activity"/>
    <property type="evidence" value="ECO:0007669"/>
    <property type="project" value="TreeGrafter"/>
</dbReference>
<protein>
    <recommendedName>
        <fullName evidence="8">Serine protease EDA2</fullName>
    </recommendedName>
</protein>
<dbReference type="GO" id="GO:0070008">
    <property type="term" value="F:serine-type exopeptidase activity"/>
    <property type="evidence" value="ECO:0007669"/>
    <property type="project" value="InterPro"/>
</dbReference>
<keyword evidence="3" id="KW-0732">Signal</keyword>
<proteinExistence type="inferred from homology"/>
<evidence type="ECO:0000256" key="5">
    <source>
        <dbReference type="ARBA" id="ARBA00023180"/>
    </source>
</evidence>
<name>A0A176WHN4_MARPO</name>
<keyword evidence="7" id="KW-1185">Reference proteome</keyword>
<evidence type="ECO:0000256" key="4">
    <source>
        <dbReference type="ARBA" id="ARBA00022801"/>
    </source>
</evidence>
<dbReference type="Proteomes" id="UP000077202">
    <property type="component" value="Unassembled WGS sequence"/>
</dbReference>
<dbReference type="FunFam" id="1.20.120.980:FF:000005">
    <property type="entry name" value="Clan SC, family S28, unassigned serine peptidase"/>
    <property type="match status" value="1"/>
</dbReference>
<evidence type="ECO:0000313" key="7">
    <source>
        <dbReference type="Proteomes" id="UP000077202"/>
    </source>
</evidence>
<dbReference type="GO" id="GO:0005773">
    <property type="term" value="C:vacuole"/>
    <property type="evidence" value="ECO:0007669"/>
    <property type="project" value="TreeGrafter"/>
</dbReference>
<comment type="similarity">
    <text evidence="1">Belongs to the peptidase S28 family.</text>
</comment>
<dbReference type="InterPro" id="IPR008758">
    <property type="entry name" value="Peptidase_S28"/>
</dbReference>
<evidence type="ECO:0000256" key="1">
    <source>
        <dbReference type="ARBA" id="ARBA00011079"/>
    </source>
</evidence>
<comment type="caution">
    <text evidence="6">The sequence shown here is derived from an EMBL/GenBank/DDBJ whole genome shotgun (WGS) entry which is preliminary data.</text>
</comment>
<dbReference type="AlphaFoldDB" id="A0A176WHN4"/>
<dbReference type="Gene3D" id="1.20.120.980">
    <property type="entry name" value="Serine carboxypeptidase S28, SKS domain"/>
    <property type="match status" value="1"/>
</dbReference>
<evidence type="ECO:0000313" key="6">
    <source>
        <dbReference type="EMBL" id="OAE31842.1"/>
    </source>
</evidence>
<keyword evidence="2" id="KW-0645">Protease</keyword>
<dbReference type="SUPFAM" id="SSF53474">
    <property type="entry name" value="alpha/beta-Hydrolases"/>
    <property type="match status" value="1"/>
</dbReference>
<organism evidence="6 7">
    <name type="scientific">Marchantia polymorpha subsp. ruderalis</name>
    <dbReference type="NCBI Taxonomy" id="1480154"/>
    <lineage>
        <taxon>Eukaryota</taxon>
        <taxon>Viridiplantae</taxon>
        <taxon>Streptophyta</taxon>
        <taxon>Embryophyta</taxon>
        <taxon>Marchantiophyta</taxon>
        <taxon>Marchantiopsida</taxon>
        <taxon>Marchantiidae</taxon>
        <taxon>Marchantiales</taxon>
        <taxon>Marchantiaceae</taxon>
        <taxon>Marchantia</taxon>
    </lineage>
</organism>
<dbReference type="Pfam" id="PF05577">
    <property type="entry name" value="Peptidase_S28"/>
    <property type="match status" value="1"/>
</dbReference>
<dbReference type="InterPro" id="IPR029058">
    <property type="entry name" value="AB_hydrolase_fold"/>
</dbReference>
<keyword evidence="5" id="KW-0325">Glycoprotein</keyword>
<evidence type="ECO:0008006" key="8">
    <source>
        <dbReference type="Google" id="ProtNLM"/>
    </source>
</evidence>
<dbReference type="PANTHER" id="PTHR11010:SF11">
    <property type="entry name" value="THYMUS-SPECIFIC SERINE PROTEASE"/>
    <property type="match status" value="1"/>
</dbReference>
<dbReference type="InterPro" id="IPR042269">
    <property type="entry name" value="Ser_carbopepase_S28_SKS"/>
</dbReference>
<dbReference type="Gene3D" id="3.40.50.1820">
    <property type="entry name" value="alpha/beta hydrolase"/>
    <property type="match status" value="1"/>
</dbReference>
<gene>
    <name evidence="6" type="ORF">AXG93_685s1100</name>
</gene>
<accession>A0A176WHN4</accession>
<evidence type="ECO:0000256" key="3">
    <source>
        <dbReference type="ARBA" id="ARBA00022729"/>
    </source>
</evidence>
<dbReference type="EMBL" id="LVLJ01000959">
    <property type="protein sequence ID" value="OAE31842.1"/>
    <property type="molecule type" value="Genomic_DNA"/>
</dbReference>
<dbReference type="GO" id="GO:0006508">
    <property type="term" value="P:proteolysis"/>
    <property type="evidence" value="ECO:0007669"/>
    <property type="project" value="UniProtKB-KW"/>
</dbReference>
<sequence>MGGRRGKPSRITDKKSHIVQESINMGLILQMEPWRLRWAVPIAVLLMVQLCSESEAIEVKILKSGLESHVVGSEAKVMRQRVDHYNAQDHRTFGQRWYEHTDYFKAPDGPVFLRICGEAACSGISNDYLMVLAQEFGAAVVTLEHRYYGESLPFDDLSTENLRFLSSKQALFDLAAFRNYYQELLNQRHNRTGDDNPWIVSGISYSGALSAWFQIKFSHLSRGAISSSGVVLAVLNYTDFDRQVAESAGPVCASALRQVTAEVEEAVKKNATAIKELFSAGQLKNDGDFFYFLADAAAIAFQYGNPDRLCKPLEEVYTNNGDVVAAYAEIVKSFYIDYFGTSVDTYDQESLKNTTPGPHSGDRMWWYQVCSEVAYFQAAYEGSIRSSEVSVKYHLDLCANVFGAGMYPEVEITNLFYGGTAIYGSKIVFMNGSQDPWRWASKQTSSPGEPSFLIKCQNCGHGTDMRGCPQSPLQAKGDASKCDNPLEVLKARELISTFIGEWLAEPVKCLEQL</sequence>
<evidence type="ECO:0000256" key="2">
    <source>
        <dbReference type="ARBA" id="ARBA00022670"/>
    </source>
</evidence>
<reference evidence="6" key="1">
    <citation type="submission" date="2016-03" db="EMBL/GenBank/DDBJ databases">
        <title>Mechanisms controlling the formation of the plant cell surface in tip-growing cells are functionally conserved among land plants.</title>
        <authorList>
            <person name="Honkanen S."/>
            <person name="Jones V.A."/>
            <person name="Morieri G."/>
            <person name="Champion C."/>
            <person name="Hetherington A.J."/>
            <person name="Kelly S."/>
            <person name="Saint-Marcoux D."/>
            <person name="Proust H."/>
            <person name="Prescott H."/>
            <person name="Dolan L."/>
        </authorList>
    </citation>
    <scope>NUCLEOTIDE SEQUENCE [LARGE SCALE GENOMIC DNA]</scope>
    <source>
        <tissue evidence="6">Whole gametophyte</tissue>
    </source>
</reference>